<feature type="compositionally biased region" description="Basic and acidic residues" evidence="2">
    <location>
        <begin position="48"/>
        <end position="65"/>
    </location>
</feature>
<comment type="similarity">
    <text evidence="1">Belongs to the SCAR/WAVE family.</text>
</comment>
<dbReference type="Gene3D" id="6.10.280.150">
    <property type="match status" value="1"/>
</dbReference>
<dbReference type="EMBL" id="CAADRP010000335">
    <property type="protein sequence ID" value="VFU26819.1"/>
    <property type="molecule type" value="Genomic_DNA"/>
</dbReference>
<dbReference type="GO" id="GO:2000601">
    <property type="term" value="P:positive regulation of Arp2/3 complex-mediated actin nucleation"/>
    <property type="evidence" value="ECO:0007669"/>
    <property type="project" value="TreeGrafter"/>
</dbReference>
<dbReference type="PANTHER" id="PTHR12902">
    <property type="entry name" value="WASP-1"/>
    <property type="match status" value="1"/>
</dbReference>
<dbReference type="PANTHER" id="PTHR12902:SF33">
    <property type="entry name" value="PROTEIN SCAR3"/>
    <property type="match status" value="1"/>
</dbReference>
<name>A0A6N2KEJ7_SALVM</name>
<dbReference type="AlphaFoldDB" id="A0A6N2KEJ7"/>
<organism evidence="3">
    <name type="scientific">Salix viminalis</name>
    <name type="common">Common osier</name>
    <name type="synonym">Basket willow</name>
    <dbReference type="NCBI Taxonomy" id="40686"/>
    <lineage>
        <taxon>Eukaryota</taxon>
        <taxon>Viridiplantae</taxon>
        <taxon>Streptophyta</taxon>
        <taxon>Embryophyta</taxon>
        <taxon>Tracheophyta</taxon>
        <taxon>Spermatophyta</taxon>
        <taxon>Magnoliopsida</taxon>
        <taxon>eudicotyledons</taxon>
        <taxon>Gunneridae</taxon>
        <taxon>Pentapetalae</taxon>
        <taxon>rosids</taxon>
        <taxon>fabids</taxon>
        <taxon>Malpighiales</taxon>
        <taxon>Salicaceae</taxon>
        <taxon>Saliceae</taxon>
        <taxon>Salix</taxon>
    </lineage>
</organism>
<gene>
    <name evidence="3" type="ORF">SVIM_LOCUS75876</name>
</gene>
<dbReference type="GO" id="GO:0071933">
    <property type="term" value="F:Arp2/3 complex binding"/>
    <property type="evidence" value="ECO:0007669"/>
    <property type="project" value="TreeGrafter"/>
</dbReference>
<proteinExistence type="inferred from homology"/>
<dbReference type="InterPro" id="IPR028288">
    <property type="entry name" value="SCAR/WAVE_fam"/>
</dbReference>
<evidence type="ECO:0008006" key="4">
    <source>
        <dbReference type="Google" id="ProtNLM"/>
    </source>
</evidence>
<dbReference type="GO" id="GO:0034237">
    <property type="term" value="F:protein kinase A regulatory subunit binding"/>
    <property type="evidence" value="ECO:0007669"/>
    <property type="project" value="TreeGrafter"/>
</dbReference>
<evidence type="ECO:0000256" key="2">
    <source>
        <dbReference type="SAM" id="MobiDB-lite"/>
    </source>
</evidence>
<feature type="compositionally biased region" description="Polar residues" evidence="2">
    <location>
        <begin position="66"/>
        <end position="78"/>
    </location>
</feature>
<evidence type="ECO:0000256" key="1">
    <source>
        <dbReference type="ARBA" id="ARBA00006993"/>
    </source>
</evidence>
<dbReference type="GO" id="GO:0005856">
    <property type="term" value="C:cytoskeleton"/>
    <property type="evidence" value="ECO:0007669"/>
    <property type="project" value="InterPro"/>
</dbReference>
<reference evidence="3" key="1">
    <citation type="submission" date="2019-03" db="EMBL/GenBank/DDBJ databases">
        <authorList>
            <person name="Mank J."/>
            <person name="Almeida P."/>
        </authorList>
    </citation>
    <scope>NUCLEOTIDE SEQUENCE</scope>
    <source>
        <strain evidence="3">78183</strain>
    </source>
</reference>
<sequence>MASFRSPTLIYQKANNIALFETHEHAFEIKPLESTVPQQPKPAPVAEQKMKDDTLAFKPKSKDQQKLNCQKEANQSANGKDIDEKEDFLHQIRTKSFTLRRTATAKPTISSGPTASNKVSAILEKANAIRQAVASDDGEDDDWSDT</sequence>
<protein>
    <recommendedName>
        <fullName evidence="4">WH2 domain-containing protein</fullName>
    </recommendedName>
</protein>
<feature type="region of interest" description="Disordered" evidence="2">
    <location>
        <begin position="34"/>
        <end position="85"/>
    </location>
</feature>
<accession>A0A6N2KEJ7</accession>
<dbReference type="GO" id="GO:0030036">
    <property type="term" value="P:actin cytoskeleton organization"/>
    <property type="evidence" value="ECO:0007669"/>
    <property type="project" value="InterPro"/>
</dbReference>
<evidence type="ECO:0000313" key="3">
    <source>
        <dbReference type="EMBL" id="VFU26819.1"/>
    </source>
</evidence>